<organism evidence="2 3">
    <name type="scientific">Lymnaea stagnalis</name>
    <name type="common">Great pond snail</name>
    <name type="synonym">Helix stagnalis</name>
    <dbReference type="NCBI Taxonomy" id="6523"/>
    <lineage>
        <taxon>Eukaryota</taxon>
        <taxon>Metazoa</taxon>
        <taxon>Spiralia</taxon>
        <taxon>Lophotrochozoa</taxon>
        <taxon>Mollusca</taxon>
        <taxon>Gastropoda</taxon>
        <taxon>Heterobranchia</taxon>
        <taxon>Euthyneura</taxon>
        <taxon>Panpulmonata</taxon>
        <taxon>Hygrophila</taxon>
        <taxon>Lymnaeoidea</taxon>
        <taxon>Lymnaeidae</taxon>
        <taxon>Lymnaea</taxon>
    </lineage>
</organism>
<sequence length="810" mass="89290">SGPGRGGGRDWEERGRRDGGDVFRDGWDASRDGRGSFGVFREDGGREFGGGRDDRRGGGRGERLLPHLGGGGEGGKSALLPDPDIRDRSQQKAPGFRDELGGKEGGEKRDWKQREGSTETLSKRNSKEKDGRSGKDEGSSESKLPRSGTKFTAEPSSRDKPSDRDAKSKNVDKSGGGSKQSVVMKVVKVESGKEESPLARDEPSLATLFSQTETVVSKKKPTKSFGGKKSPKKTEESKSSDKAKPVIGGRLAGRGLRAPDKKVTTSKVSETSRGKESVKDKDDKSGKKDEPGKEKPSRTPSPKGSQKSGDSRHSQTKSSKRSSKSPELKRASARSPTVSKRVIDTAKSPGKSSHSPAPSAGRDKEKERDQDRTKSLSPSRDRRRPTDSRRYEKSKTNERVKKRERSRSHTRSDSESRRSSHSGGLDEKRRRKSSDSESLPAKLEGGDIAAAMLGDGLDDGQQDVFSDWSEDDDADNILIDGKSKKHQVEDLDHQPEFPRNRRSPAATGRYGEMRDIRQDQDSRNIVEALQEKPVLEKNIPYLKIVEDIQKEKPIKEKRKRNTDDEGYEEISSDENDLDEEGERLTKRTIVGILDIDMASLLPAIKPDTSSAPVFQRFQAASLFAEMGLSQTYAGEKLYQEVQVICQKQLEDLAALEKPSAKADNSPDQQTTSPNSTSSQEDKIANVEVRSTSADTLKVEVPSIDTKPLISTSEVTAPSKPLTTSSHKSLSKRTDITKPVRTPSLTQAQKPEFKLYSGTSAYHKLYKAKALERSGLLANFGLFRRALTARKDLEIRRQLCRIDPVSCCFFM</sequence>
<reference evidence="2 3" key="1">
    <citation type="submission" date="2024-04" db="EMBL/GenBank/DDBJ databases">
        <authorList>
            <consortium name="Genoscope - CEA"/>
            <person name="William W."/>
        </authorList>
    </citation>
    <scope>NUCLEOTIDE SEQUENCE [LARGE SCALE GENOMIC DNA]</scope>
</reference>
<feature type="compositionally biased region" description="Basic and acidic residues" evidence="1">
    <location>
        <begin position="511"/>
        <end position="522"/>
    </location>
</feature>
<evidence type="ECO:0000313" key="2">
    <source>
        <dbReference type="EMBL" id="CAL1537677.1"/>
    </source>
</evidence>
<evidence type="ECO:0000313" key="3">
    <source>
        <dbReference type="Proteomes" id="UP001497497"/>
    </source>
</evidence>
<feature type="compositionally biased region" description="Basic and acidic residues" evidence="1">
    <location>
        <begin position="361"/>
        <end position="374"/>
    </location>
</feature>
<feature type="compositionally biased region" description="Basic and acidic residues" evidence="1">
    <location>
        <begin position="232"/>
        <end position="244"/>
    </location>
</feature>
<feature type="region of interest" description="Disordered" evidence="1">
    <location>
        <begin position="656"/>
        <end position="686"/>
    </location>
</feature>
<name>A0AAV2HU81_LYMST</name>
<dbReference type="EMBL" id="CAXITT010000271">
    <property type="protein sequence ID" value="CAL1537677.1"/>
    <property type="molecule type" value="Genomic_DNA"/>
</dbReference>
<evidence type="ECO:0000256" key="1">
    <source>
        <dbReference type="SAM" id="MobiDB-lite"/>
    </source>
</evidence>
<feature type="compositionally biased region" description="Basic and acidic residues" evidence="1">
    <location>
        <begin position="187"/>
        <end position="203"/>
    </location>
</feature>
<feature type="compositionally biased region" description="Basic residues" evidence="1">
    <location>
        <begin position="314"/>
        <end position="323"/>
    </location>
</feature>
<feature type="non-terminal residue" evidence="2">
    <location>
        <position position="1"/>
    </location>
</feature>
<feature type="compositionally biased region" description="Basic and acidic residues" evidence="1">
    <location>
        <begin position="384"/>
        <end position="401"/>
    </location>
</feature>
<feature type="compositionally biased region" description="Low complexity" evidence="1">
    <location>
        <begin position="665"/>
        <end position="678"/>
    </location>
</feature>
<feature type="compositionally biased region" description="Low complexity" evidence="1">
    <location>
        <begin position="446"/>
        <end position="455"/>
    </location>
</feature>
<dbReference type="Proteomes" id="UP001497497">
    <property type="component" value="Unassembled WGS sequence"/>
</dbReference>
<feature type="compositionally biased region" description="Basic and acidic residues" evidence="1">
    <location>
        <begin position="7"/>
        <end position="65"/>
    </location>
</feature>
<protein>
    <submittedName>
        <fullName evidence="2">Uncharacterized protein</fullName>
    </submittedName>
</protein>
<gene>
    <name evidence="2" type="ORF">GSLYS_00011579001</name>
</gene>
<feature type="compositionally biased region" description="Basic and acidic residues" evidence="1">
    <location>
        <begin position="83"/>
        <end position="144"/>
    </location>
</feature>
<feature type="compositionally biased region" description="Basic and acidic residues" evidence="1">
    <location>
        <begin position="156"/>
        <end position="172"/>
    </location>
</feature>
<feature type="compositionally biased region" description="Basic and acidic residues" evidence="1">
    <location>
        <begin position="486"/>
        <end position="499"/>
    </location>
</feature>
<feature type="region of interest" description="Disordered" evidence="1">
    <location>
        <begin position="709"/>
        <end position="733"/>
    </location>
</feature>
<feature type="compositionally biased region" description="Polar residues" evidence="1">
    <location>
        <begin position="709"/>
        <end position="727"/>
    </location>
</feature>
<feature type="region of interest" description="Disordered" evidence="1">
    <location>
        <begin position="1"/>
        <end position="522"/>
    </location>
</feature>
<accession>A0AAV2HU81</accession>
<keyword evidence="3" id="KW-1185">Reference proteome</keyword>
<feature type="region of interest" description="Disordered" evidence="1">
    <location>
        <begin position="552"/>
        <end position="580"/>
    </location>
</feature>
<feature type="compositionally biased region" description="Basic and acidic residues" evidence="1">
    <location>
        <begin position="410"/>
        <end position="428"/>
    </location>
</feature>
<comment type="caution">
    <text evidence="2">The sequence shown here is derived from an EMBL/GenBank/DDBJ whole genome shotgun (WGS) entry which is preliminary data.</text>
</comment>
<dbReference type="AlphaFoldDB" id="A0AAV2HU81"/>
<feature type="compositionally biased region" description="Polar residues" evidence="1">
    <location>
        <begin position="298"/>
        <end position="308"/>
    </location>
</feature>
<feature type="compositionally biased region" description="Acidic residues" evidence="1">
    <location>
        <begin position="564"/>
        <end position="580"/>
    </location>
</feature>
<feature type="compositionally biased region" description="Basic and acidic residues" evidence="1">
    <location>
        <begin position="270"/>
        <end position="297"/>
    </location>
</feature>
<proteinExistence type="predicted"/>